<evidence type="ECO:0000256" key="1">
    <source>
        <dbReference type="SAM" id="SignalP"/>
    </source>
</evidence>
<dbReference type="EMBL" id="FNHI01000018">
    <property type="protein sequence ID" value="SDN07076.1"/>
    <property type="molecule type" value="Genomic_DNA"/>
</dbReference>
<keyword evidence="3" id="KW-1185">Reference proteome</keyword>
<sequence length="138" mass="14874">MKRSTVAKAGTALAASVLIVGGMAGSASASGSNVTVSRSWGTATFKTYGDELLVKDLSADGYSVQAKIQRWQKVNIDAWSWVDHRTGCYDTTSKNDTTDGYSVCNYDLIENDPVRVCIVRSKDGVRHGDWICSAETKA</sequence>
<evidence type="ECO:0000313" key="2">
    <source>
        <dbReference type="EMBL" id="SDN07076.1"/>
    </source>
</evidence>
<name>A0A1G9YEP6_9ACTN</name>
<keyword evidence="1" id="KW-0732">Signal</keyword>
<gene>
    <name evidence="2" type="ORF">SAMN05444921_11886</name>
</gene>
<dbReference type="Proteomes" id="UP000199063">
    <property type="component" value="Unassembled WGS sequence"/>
</dbReference>
<dbReference type="OrthoDB" id="4194406at2"/>
<accession>A0A1G9YEP6</accession>
<dbReference type="AlphaFoldDB" id="A0A1G9YEP6"/>
<proteinExistence type="predicted"/>
<feature type="chain" id="PRO_5011678744" description="Secreted protein" evidence="1">
    <location>
        <begin position="30"/>
        <end position="138"/>
    </location>
</feature>
<reference evidence="3" key="1">
    <citation type="submission" date="2016-10" db="EMBL/GenBank/DDBJ databases">
        <authorList>
            <person name="Varghese N."/>
            <person name="Submissions S."/>
        </authorList>
    </citation>
    <scope>NUCLEOTIDE SEQUENCE [LARGE SCALE GENOMIC DNA]</scope>
    <source>
        <strain evidence="3">CGMCC 4.7042</strain>
    </source>
</reference>
<dbReference type="RefSeq" id="WP_093658548.1">
    <property type="nucleotide sequence ID" value="NZ_FNHI01000018.1"/>
</dbReference>
<dbReference type="GeneID" id="40832235"/>
<evidence type="ECO:0008006" key="4">
    <source>
        <dbReference type="Google" id="ProtNLM"/>
    </source>
</evidence>
<evidence type="ECO:0000313" key="3">
    <source>
        <dbReference type="Proteomes" id="UP000199063"/>
    </source>
</evidence>
<protein>
    <recommendedName>
        <fullName evidence="4">Secreted protein</fullName>
    </recommendedName>
</protein>
<organism evidence="2 3">
    <name type="scientific">Streptomyces wuyuanensis</name>
    <dbReference type="NCBI Taxonomy" id="1196353"/>
    <lineage>
        <taxon>Bacteria</taxon>
        <taxon>Bacillati</taxon>
        <taxon>Actinomycetota</taxon>
        <taxon>Actinomycetes</taxon>
        <taxon>Kitasatosporales</taxon>
        <taxon>Streptomycetaceae</taxon>
        <taxon>Streptomyces</taxon>
    </lineage>
</organism>
<feature type="signal peptide" evidence="1">
    <location>
        <begin position="1"/>
        <end position="29"/>
    </location>
</feature>